<accession>A0AAW6C3F4</accession>
<evidence type="ECO:0000313" key="3">
    <source>
        <dbReference type="Proteomes" id="UP001211006"/>
    </source>
</evidence>
<sequence>MSATVNKLVYGDLTFTDDEIQDGEVYDAVALLSDALEIGTINVGLYIRDEETGAALTAFRRNEKLLYYYRDKLRGTYYIESIQRTGKYTYEISANNAVALLEQSNHLGGIYTGQTVDELVAEICTIPYIIQSKFAGIKLYGWLPVATRRANLAQVLFAIGAHAKTDQNGVLRIESLWDGVSSSIPPDRIFWGDKVTYESKVTEVSVLEHQYIKGTEEVTLFEGVAEEGDIIQFEEPAYGLEASGFSVQSSGANYAVLSAGTGTLTGKKYVHMTRDVRVPVSEDEVSNVVEVKEATLVSLTNSAAVAQRLAGYYQYIEALDHEVVYDGERPGDVVAFEHPYGGESKGCIKDTAITMGGRLVASEQAVIGYVPPKFETEEVLDERVVLTGSGDYTVPEGVYTLTVVCIQAGTGAQAGFDGEPGGGTQLIVTTKEQDAGGSWSDTQADGGEGGQKGAPGAGGKVYRATIDVVPGQVIHYECGTPGVGGATNGAVGAAGGETTFGDLSSAQGASSEIGYVDPVTEEELAKPGTEGVDGAAGGRGGQASSRGGDYGENGEDVPPNTGGPGGPPYGWKFDDYTSENVRIYGGGAGGGAAHGKDGEPGSDSPTAVGGAGASPDVPKTPDKIGAGGNGGHGGGGGGGAGGLFASAEAYGPSELPAGIWITKDGGSAGKGSPGSNGGPGGVILYFGVRKKLVSGPIRDKSGRALLDRLGRRLIV</sequence>
<comment type="caution">
    <text evidence="2">The sequence shown here is derived from an EMBL/GenBank/DDBJ whole genome shotgun (WGS) entry which is preliminary data.</text>
</comment>
<reference evidence="2" key="1">
    <citation type="submission" date="2023-01" db="EMBL/GenBank/DDBJ databases">
        <title>Human gut microbiome strain richness.</title>
        <authorList>
            <person name="Chen-Liaw A."/>
        </authorList>
    </citation>
    <scope>NUCLEOTIDE SEQUENCE</scope>
    <source>
        <strain evidence="2">2225st1_A6_2225SCRN_200828</strain>
    </source>
</reference>
<feature type="region of interest" description="Disordered" evidence="1">
    <location>
        <begin position="587"/>
        <end position="633"/>
    </location>
</feature>
<proteinExistence type="predicted"/>
<feature type="region of interest" description="Disordered" evidence="1">
    <location>
        <begin position="524"/>
        <end position="574"/>
    </location>
</feature>
<protein>
    <submittedName>
        <fullName evidence="2">Uncharacterized protein</fullName>
    </submittedName>
</protein>
<dbReference type="EMBL" id="JAQLWO010000005">
    <property type="protein sequence ID" value="MDB7905619.1"/>
    <property type="molecule type" value="Genomic_DNA"/>
</dbReference>
<feature type="compositionally biased region" description="Gly residues" evidence="1">
    <location>
        <begin position="446"/>
        <end position="458"/>
    </location>
</feature>
<evidence type="ECO:0000313" key="2">
    <source>
        <dbReference type="EMBL" id="MDB7905619.1"/>
    </source>
</evidence>
<organism evidence="2 3">
    <name type="scientific">Flavonifractor plautii</name>
    <name type="common">Fusobacterium plautii</name>
    <dbReference type="NCBI Taxonomy" id="292800"/>
    <lineage>
        <taxon>Bacteria</taxon>
        <taxon>Bacillati</taxon>
        <taxon>Bacillota</taxon>
        <taxon>Clostridia</taxon>
        <taxon>Eubacteriales</taxon>
        <taxon>Oscillospiraceae</taxon>
        <taxon>Flavonifractor</taxon>
    </lineage>
</organism>
<evidence type="ECO:0000256" key="1">
    <source>
        <dbReference type="SAM" id="MobiDB-lite"/>
    </source>
</evidence>
<name>A0AAW6C3F4_FLAPL</name>
<dbReference type="AlphaFoldDB" id="A0AAW6C3F4"/>
<gene>
    <name evidence="2" type="ORF">PND83_06495</name>
</gene>
<dbReference type="Proteomes" id="UP001211006">
    <property type="component" value="Unassembled WGS sequence"/>
</dbReference>
<feature type="region of interest" description="Disordered" evidence="1">
    <location>
        <begin position="433"/>
        <end position="458"/>
    </location>
</feature>
<dbReference type="RefSeq" id="WP_055269620.1">
    <property type="nucleotide sequence ID" value="NZ_BAABZG010000001.1"/>
</dbReference>